<evidence type="ECO:0000313" key="1">
    <source>
        <dbReference type="EMBL" id="AEW45743.1"/>
    </source>
</evidence>
<dbReference type="AlphaFoldDB" id="H6N7X1"/>
<reference evidence="1 2" key="1">
    <citation type="journal article" date="2012" name="J. Bacteriol.">
        <title>Complete genome sequence of Mycoplasma haemocanis strain Illinois.</title>
        <authorList>
            <person name="do Nascimento N.C."/>
            <person name="Guimaraes A.M."/>
            <person name="Santos A.P."/>
            <person name="Sanmiguel P.J."/>
            <person name="Messick J.B."/>
        </authorList>
    </citation>
    <scope>NUCLEOTIDE SEQUENCE [LARGE SCALE GENOMIC DNA]</scope>
    <source>
        <strain evidence="1 2">Illinois</strain>
    </source>
</reference>
<dbReference type="EMBL" id="CP003199">
    <property type="protein sequence ID" value="AEW45743.1"/>
    <property type="molecule type" value="Genomic_DNA"/>
</dbReference>
<organism evidence="1 2">
    <name type="scientific">Mycoplasma haemocanis (strain Illinois)</name>
    <dbReference type="NCBI Taxonomy" id="1111676"/>
    <lineage>
        <taxon>Bacteria</taxon>
        <taxon>Bacillati</taxon>
        <taxon>Mycoplasmatota</taxon>
        <taxon>Mollicutes</taxon>
        <taxon>Mycoplasmataceae</taxon>
        <taxon>Mycoplasma</taxon>
    </lineage>
</organism>
<dbReference type="STRING" id="1111676.MHC_04435"/>
<accession>H6N7X1</accession>
<dbReference type="Proteomes" id="UP000009135">
    <property type="component" value="Chromosome"/>
</dbReference>
<protein>
    <submittedName>
        <fullName evidence="1">Uncharacterized protein</fullName>
    </submittedName>
</protein>
<name>H6N7X1_MYCHN</name>
<sequence>MALSTVAKLTIGLGTVGGVAGSAVGVNYLISKGPSISELIKSKNPEKRLLDKNSSSELWKAAWKAYREANKNEEKDIWGIEGWKKGDATTVEEAPEAFKKGCESRIEGSSKLYDEVVNYCTRKTILADLVGDDPNRKLLAKVEGGNTDAWKSAWAEYKKEGTNHNGSGENDWKLSDWSSVNSSTEAAGSFMDKCKSNSEKEGHDTSTLLYQKLLKYCTTKISE</sequence>
<gene>
    <name evidence="1" type="ordered locus">MHC_04435</name>
</gene>
<dbReference type="KEGG" id="mhe:MHC_04435"/>
<dbReference type="OrthoDB" id="28406at544448"/>
<keyword evidence="2" id="KW-1185">Reference proteome</keyword>
<proteinExistence type="predicted"/>
<dbReference type="HOGENOM" id="CLU_098620_0_0_14"/>
<evidence type="ECO:0000313" key="2">
    <source>
        <dbReference type="Proteomes" id="UP000009135"/>
    </source>
</evidence>